<feature type="chain" id="PRO_5026810603" evidence="1">
    <location>
        <begin position="28"/>
        <end position="371"/>
    </location>
</feature>
<dbReference type="AlphaFoldDB" id="A0A6L5QF68"/>
<dbReference type="InterPro" id="IPR021953">
    <property type="entry name" value="DUF3570"/>
</dbReference>
<gene>
    <name evidence="2" type="ORF">GJ697_10430</name>
</gene>
<dbReference type="Proteomes" id="UP000481037">
    <property type="component" value="Unassembled WGS sequence"/>
</dbReference>
<sequence>MQLMGSLPTLAPSLLTAALALPLAAQAETVPDRATISLKHLDYLDSQPDADRIRVKASALNLVTPLAGAWSLDATVVHDAISGASPAYHTAALTTMRDTRRAAEAEVSRYFERASVTVGASVSSEADYLSRGGTLQGSLSSADQNTTWSAGLSFSNDDINPTNHVVRRERRHTGAALLGLTRIVGVNDLVQLNLGRSLGHGYFSDPYKVFDQRPRERAITTLMGRWNHHIASLKGTMRLSYRYYRDSWQIRAHTLGLEYVQPLPGGWSVTPALRLYTQGAARFYVDAEPESPFVPNPPAGWTYYAEDQRLSAFGAVTLGFKVSKQLGADWQVDLKLERYEQRSSWRRFGAGSPGLPSFAARSWFVGLSRQF</sequence>
<keyword evidence="1" id="KW-0732">Signal</keyword>
<protein>
    <submittedName>
        <fullName evidence="2">DUF3570 domain-containing protein</fullName>
    </submittedName>
</protein>
<feature type="signal peptide" evidence="1">
    <location>
        <begin position="1"/>
        <end position="27"/>
    </location>
</feature>
<organism evidence="2 3">
    <name type="scientific">Duganella alba</name>
    <dbReference type="NCBI Taxonomy" id="2666081"/>
    <lineage>
        <taxon>Bacteria</taxon>
        <taxon>Pseudomonadati</taxon>
        <taxon>Pseudomonadota</taxon>
        <taxon>Betaproteobacteria</taxon>
        <taxon>Burkholderiales</taxon>
        <taxon>Oxalobacteraceae</taxon>
        <taxon>Telluria group</taxon>
        <taxon>Duganella</taxon>
    </lineage>
</organism>
<comment type="caution">
    <text evidence="2">The sequence shown here is derived from an EMBL/GenBank/DDBJ whole genome shotgun (WGS) entry which is preliminary data.</text>
</comment>
<reference evidence="2 3" key="1">
    <citation type="submission" date="2019-11" db="EMBL/GenBank/DDBJ databases">
        <title>Novel species isolated from a subtropical stream in China.</title>
        <authorList>
            <person name="Lu H."/>
        </authorList>
    </citation>
    <scope>NUCLEOTIDE SEQUENCE [LARGE SCALE GENOMIC DNA]</scope>
    <source>
        <strain evidence="2 3">FT25W</strain>
    </source>
</reference>
<keyword evidence="3" id="KW-1185">Reference proteome</keyword>
<evidence type="ECO:0000256" key="1">
    <source>
        <dbReference type="SAM" id="SignalP"/>
    </source>
</evidence>
<name>A0A6L5QF68_9BURK</name>
<evidence type="ECO:0000313" key="2">
    <source>
        <dbReference type="EMBL" id="MRX08250.1"/>
    </source>
</evidence>
<evidence type="ECO:0000313" key="3">
    <source>
        <dbReference type="Proteomes" id="UP000481037"/>
    </source>
</evidence>
<proteinExistence type="predicted"/>
<dbReference type="Pfam" id="PF12094">
    <property type="entry name" value="DUF3570"/>
    <property type="match status" value="1"/>
</dbReference>
<dbReference type="EMBL" id="WKJM01000007">
    <property type="protein sequence ID" value="MRX08250.1"/>
    <property type="molecule type" value="Genomic_DNA"/>
</dbReference>
<accession>A0A6L5QF68</accession>